<sequence length="129" mass="15018">MATPSKKRRVISLELKKQIIDASVGKKSDELSKQFSLPASSIRNILSERKTILEAIDEGNKAKRVHLKTPKHNDLEEAVLRWFKAVRSTNGCGTFPSRRFRVGRFRVRRFRVGRFRVGYFRVGHFRVYV</sequence>
<evidence type="ECO:0000313" key="2">
    <source>
        <dbReference type="Proteomes" id="UP000887574"/>
    </source>
</evidence>
<dbReference type="InterPro" id="IPR009057">
    <property type="entry name" value="Homeodomain-like_sf"/>
</dbReference>
<evidence type="ECO:0000256" key="1">
    <source>
        <dbReference type="ARBA" id="ARBA00004123"/>
    </source>
</evidence>
<dbReference type="WBParaSite" id="jg22598">
    <property type="protein sequence ID" value="jg22598"/>
    <property type="gene ID" value="jg22598"/>
</dbReference>
<evidence type="ECO:0000313" key="3">
    <source>
        <dbReference type="WBParaSite" id="jg22598"/>
    </source>
</evidence>
<dbReference type="Proteomes" id="UP000887574">
    <property type="component" value="Unplaced"/>
</dbReference>
<protein>
    <submittedName>
        <fullName evidence="3">HTH psq-type domain-containing protein</fullName>
    </submittedName>
</protein>
<reference evidence="3" key="1">
    <citation type="submission" date="2022-11" db="UniProtKB">
        <authorList>
            <consortium name="WormBaseParasite"/>
        </authorList>
    </citation>
    <scope>IDENTIFICATION</scope>
</reference>
<dbReference type="AlphaFoldDB" id="A0A915DQY6"/>
<proteinExistence type="predicted"/>
<comment type="subcellular location">
    <subcellularLocation>
        <location evidence="1">Nucleus</location>
    </subcellularLocation>
</comment>
<dbReference type="SUPFAM" id="SSF46689">
    <property type="entry name" value="Homeodomain-like"/>
    <property type="match status" value="1"/>
</dbReference>
<dbReference type="Gene3D" id="1.10.10.60">
    <property type="entry name" value="Homeodomain-like"/>
    <property type="match status" value="1"/>
</dbReference>
<name>A0A915DQY6_9BILA</name>
<dbReference type="GO" id="GO:0005634">
    <property type="term" value="C:nucleus"/>
    <property type="evidence" value="ECO:0007669"/>
    <property type="project" value="UniProtKB-SubCell"/>
</dbReference>
<keyword evidence="2" id="KW-1185">Reference proteome</keyword>
<accession>A0A915DQY6</accession>
<organism evidence="2 3">
    <name type="scientific">Ditylenchus dipsaci</name>
    <dbReference type="NCBI Taxonomy" id="166011"/>
    <lineage>
        <taxon>Eukaryota</taxon>
        <taxon>Metazoa</taxon>
        <taxon>Ecdysozoa</taxon>
        <taxon>Nematoda</taxon>
        <taxon>Chromadorea</taxon>
        <taxon>Rhabditida</taxon>
        <taxon>Tylenchina</taxon>
        <taxon>Tylenchomorpha</taxon>
        <taxon>Sphaerularioidea</taxon>
        <taxon>Anguinidae</taxon>
        <taxon>Anguininae</taxon>
        <taxon>Ditylenchus</taxon>
    </lineage>
</organism>